<proteinExistence type="predicted"/>
<feature type="domain" description="Aminoglycoside phosphotransferase" evidence="1">
    <location>
        <begin position="65"/>
        <end position="256"/>
    </location>
</feature>
<sequence length="306" mass="33652">MTTEKATARTTALEAEVGRALGDPGIRVAPWREGVDYFADLARHPDGRIAGVVRSPRHEVLQTDYEGAVDFADVLAKEVNVLGLLGVAGVPAPHVLDWRRRDAPDGISWMLCEHIEHQPTEELNEDQQQELGGITRAIHSIRPGRTVGRPPGPWPSYVLGRLTDRLRAAEKYCPGLSTDTVLSRCAADVPADADRTGALLHLDLRAPNICVRQGSIAAVIDVANAITGDPWLELARIRFCGLFTEAFRAGYGLDDADVEHHRRILDFYELDIAALLTVVAVEEIDDQELLASSRERLEHLCAQIVR</sequence>
<dbReference type="Gene3D" id="3.90.1200.10">
    <property type="match status" value="1"/>
</dbReference>
<dbReference type="SUPFAM" id="SSF56112">
    <property type="entry name" value="Protein kinase-like (PK-like)"/>
    <property type="match status" value="1"/>
</dbReference>
<evidence type="ECO:0000259" key="1">
    <source>
        <dbReference type="Pfam" id="PF01636"/>
    </source>
</evidence>
<gene>
    <name evidence="2" type="ORF">ACFFTU_24545</name>
</gene>
<dbReference type="PANTHER" id="PTHR21310">
    <property type="entry name" value="AMINOGLYCOSIDE PHOSPHOTRANSFERASE-RELATED-RELATED"/>
    <property type="match status" value="1"/>
</dbReference>
<dbReference type="Pfam" id="PF01636">
    <property type="entry name" value="APH"/>
    <property type="match status" value="1"/>
</dbReference>
<dbReference type="InterPro" id="IPR051678">
    <property type="entry name" value="AGP_Transferase"/>
</dbReference>
<dbReference type="InterPro" id="IPR002575">
    <property type="entry name" value="Aminoglycoside_PTrfase"/>
</dbReference>
<protein>
    <submittedName>
        <fullName evidence="2">Phosphotransferase family protein</fullName>
    </submittedName>
</protein>
<dbReference type="RefSeq" id="WP_345219782.1">
    <property type="nucleotide sequence ID" value="NZ_BAAAXE010000002.1"/>
</dbReference>
<comment type="caution">
    <text evidence="2">The sequence shown here is derived from an EMBL/GenBank/DDBJ whole genome shotgun (WGS) entry which is preliminary data.</text>
</comment>
<organism evidence="2 3">
    <name type="scientific">Streptomyces cremeus</name>
    <dbReference type="NCBI Taxonomy" id="66881"/>
    <lineage>
        <taxon>Bacteria</taxon>
        <taxon>Bacillati</taxon>
        <taxon>Actinomycetota</taxon>
        <taxon>Actinomycetes</taxon>
        <taxon>Kitasatosporales</taxon>
        <taxon>Streptomycetaceae</taxon>
        <taxon>Streptomyces</taxon>
    </lineage>
</organism>
<name>A0ABV5PIS9_STRCM</name>
<evidence type="ECO:0000313" key="3">
    <source>
        <dbReference type="Proteomes" id="UP001589718"/>
    </source>
</evidence>
<accession>A0ABV5PIS9</accession>
<keyword evidence="3" id="KW-1185">Reference proteome</keyword>
<evidence type="ECO:0000313" key="2">
    <source>
        <dbReference type="EMBL" id="MFB9523120.1"/>
    </source>
</evidence>
<dbReference type="Proteomes" id="UP001589718">
    <property type="component" value="Unassembled WGS sequence"/>
</dbReference>
<dbReference type="EMBL" id="JBHMCR010000016">
    <property type="protein sequence ID" value="MFB9523120.1"/>
    <property type="molecule type" value="Genomic_DNA"/>
</dbReference>
<dbReference type="InterPro" id="IPR011009">
    <property type="entry name" value="Kinase-like_dom_sf"/>
</dbReference>
<reference evidence="2 3" key="1">
    <citation type="submission" date="2024-09" db="EMBL/GenBank/DDBJ databases">
        <authorList>
            <person name="Sun Q."/>
            <person name="Mori K."/>
        </authorList>
    </citation>
    <scope>NUCLEOTIDE SEQUENCE [LARGE SCALE GENOMIC DNA]</scope>
    <source>
        <strain evidence="2 3">JCM 4362</strain>
    </source>
</reference>